<protein>
    <recommendedName>
        <fullName evidence="1">FIST domain-containing protein</fullName>
    </recommendedName>
</protein>
<feature type="non-terminal residue" evidence="2">
    <location>
        <position position="1"/>
    </location>
</feature>
<reference evidence="2" key="1">
    <citation type="submission" date="2018-05" db="EMBL/GenBank/DDBJ databases">
        <authorList>
            <person name="Lanie J.A."/>
            <person name="Ng W.-L."/>
            <person name="Kazmierczak K.M."/>
            <person name="Andrzejewski T.M."/>
            <person name="Davidsen T.M."/>
            <person name="Wayne K.J."/>
            <person name="Tettelin H."/>
            <person name="Glass J.I."/>
            <person name="Rusch D."/>
            <person name="Podicherti R."/>
            <person name="Tsui H.-C.T."/>
            <person name="Winkler M.E."/>
        </authorList>
    </citation>
    <scope>NUCLEOTIDE SEQUENCE</scope>
</reference>
<evidence type="ECO:0000259" key="1">
    <source>
        <dbReference type="Pfam" id="PF08495"/>
    </source>
</evidence>
<sequence>VQKFGFGHASGDDWQTATLACAAQIEPPKGANLGFVYITDALASDLENITTVLTQETGVADWVGTIGVGICATGQEYFDERAVAAMVGCFPDGSFSIFDSSGDKRMGFAAQGGPLATRNEVYFAVVHADPRDPEMMQRVPELAEEAGCFLVGGLA</sequence>
<dbReference type="EMBL" id="UINC01052127">
    <property type="protein sequence ID" value="SVB67092.1"/>
    <property type="molecule type" value="Genomic_DNA"/>
</dbReference>
<accession>A0A382FWU7</accession>
<organism evidence="2">
    <name type="scientific">marine metagenome</name>
    <dbReference type="NCBI Taxonomy" id="408172"/>
    <lineage>
        <taxon>unclassified sequences</taxon>
        <taxon>metagenomes</taxon>
        <taxon>ecological metagenomes</taxon>
    </lineage>
</organism>
<dbReference type="InterPro" id="IPR013702">
    <property type="entry name" value="FIST_domain_N"/>
</dbReference>
<name>A0A382FWU7_9ZZZZ</name>
<dbReference type="Pfam" id="PF08495">
    <property type="entry name" value="FIST"/>
    <property type="match status" value="1"/>
</dbReference>
<dbReference type="AlphaFoldDB" id="A0A382FWU7"/>
<evidence type="ECO:0000313" key="2">
    <source>
        <dbReference type="EMBL" id="SVB67092.1"/>
    </source>
</evidence>
<feature type="non-terminal residue" evidence="2">
    <location>
        <position position="155"/>
    </location>
</feature>
<proteinExistence type="predicted"/>
<feature type="domain" description="FIST" evidence="1">
    <location>
        <begin position="32"/>
        <end position="155"/>
    </location>
</feature>
<gene>
    <name evidence="2" type="ORF">METZ01_LOCUS219946</name>
</gene>